<evidence type="ECO:0000256" key="3">
    <source>
        <dbReference type="ARBA" id="ARBA00022989"/>
    </source>
</evidence>
<dbReference type="GO" id="GO:0140359">
    <property type="term" value="F:ABC-type transporter activity"/>
    <property type="evidence" value="ECO:0007669"/>
    <property type="project" value="InterPro"/>
</dbReference>
<evidence type="ECO:0000259" key="6">
    <source>
        <dbReference type="Pfam" id="PF12698"/>
    </source>
</evidence>
<dbReference type="RefSeq" id="WP_205260355.1">
    <property type="nucleotide sequence ID" value="NZ_JAERWK010000010.1"/>
</dbReference>
<dbReference type="EMBL" id="JAERWK010000010">
    <property type="protein sequence ID" value="MBM9467422.1"/>
    <property type="molecule type" value="Genomic_DNA"/>
</dbReference>
<evidence type="ECO:0000313" key="7">
    <source>
        <dbReference type="EMBL" id="MBM9467422.1"/>
    </source>
</evidence>
<feature type="transmembrane region" description="Helical" evidence="5">
    <location>
        <begin position="639"/>
        <end position="659"/>
    </location>
</feature>
<sequence>MISAARLAGAELRRFRGPLPKLALTFILLVPLLYGALYLWSNWDPYGRLDQVPVAVVNEDQAVSVDGRTIDAGDQFVAQLQQEKIFDWHFVEQSEAQDGLRDGRYYLIITVPEDFSQSLASGTGNDPMRATLLLQRDDHNGYVIGMLTDSVRTELEAAIDKAAIGAYFEAVFTNLQNIRGDVQQAADGAAQLASGAASAVSGGGELAGGLTSAKDGSGQLVSGLIDARSGSGQLVSGAQTAQQGAAQLAAGVADAAQGAAELSSGLADLQTGSGQLVTGADQVAQGTQQLADQVVPALDAVAGAIPGLQRLNTDFDALVDRDSGAAQGDLAALAQQVQQLPDSPARTQLLATLQSLTGRVGQVADTVDAVTAALDAQGSTLQADLTTAASRIDELAQGAAEVAAGAQELDTNLVTAAAGADTLAAGLATATTGAQDLDTGLTTLVTGAQQLDAGLGTLQTGAVQLDDGLDTAQTGLGTLNDGLTQLSSGSTQLADQLSAGAQRIPALDDSQAGAAASVLSQPVAVSTTIDNAAGTYGRGLAPFFFSIAIWVFGITAFLVLRPGSPRALIGRASPVRLALAGWFPVLGIGAAGAMILFLVAWFALGLDPVNIGISIGVVLLATVCFTAIAYLLRAALGVVGSAISLVLLMVQLTSCGGIYPVETLPLPLRAIHPFMPMSYLVDALRVGFTGGPADLLVRDVLVLAGVAVAALVGCVLVVRGKQRMSVSTLHPALST</sequence>
<evidence type="ECO:0000256" key="4">
    <source>
        <dbReference type="ARBA" id="ARBA00023136"/>
    </source>
</evidence>
<dbReference type="PANTHER" id="PTHR43077">
    <property type="entry name" value="TRANSPORT PERMEASE YVFS-RELATED"/>
    <property type="match status" value="1"/>
</dbReference>
<protein>
    <submittedName>
        <fullName evidence="7">YhgE/Pip domain-containing protein</fullName>
    </submittedName>
</protein>
<dbReference type="InterPro" id="IPR023908">
    <property type="entry name" value="xxxLxxG_rpt"/>
</dbReference>
<name>A0A938YFF2_9ACTN</name>
<dbReference type="NCBIfam" id="TIGR03061">
    <property type="entry name" value="pip_yhgE_Nterm"/>
    <property type="match status" value="1"/>
</dbReference>
<gene>
    <name evidence="7" type="ORF">JL106_09040</name>
</gene>
<evidence type="ECO:0000313" key="8">
    <source>
        <dbReference type="Proteomes" id="UP000663792"/>
    </source>
</evidence>
<reference evidence="7" key="1">
    <citation type="submission" date="2021-01" db="EMBL/GenBank/DDBJ databases">
        <title>YIM 132084 draft genome.</title>
        <authorList>
            <person name="An D."/>
        </authorList>
    </citation>
    <scope>NUCLEOTIDE SEQUENCE</scope>
    <source>
        <strain evidence="7">YIM 132084</strain>
    </source>
</reference>
<feature type="transmembrane region" description="Helical" evidence="5">
    <location>
        <begin position="609"/>
        <end position="632"/>
    </location>
</feature>
<dbReference type="Gene3D" id="1.10.287.950">
    <property type="entry name" value="Methyl-accepting chemotaxis protein"/>
    <property type="match status" value="1"/>
</dbReference>
<comment type="subcellular location">
    <subcellularLocation>
        <location evidence="1">Membrane</location>
        <topology evidence="1">Multi-pass membrane protein</topology>
    </subcellularLocation>
</comment>
<dbReference type="InterPro" id="IPR017500">
    <property type="entry name" value="Phage_infect_YhgE_N"/>
</dbReference>
<dbReference type="InterPro" id="IPR051328">
    <property type="entry name" value="T7SS_ABC-Transporter"/>
</dbReference>
<comment type="caution">
    <text evidence="7">The sequence shown here is derived from an EMBL/GenBank/DDBJ whole genome shotgun (WGS) entry which is preliminary data.</text>
</comment>
<dbReference type="NCBIfam" id="TIGR03057">
    <property type="entry name" value="xxxLxxG_by_4"/>
    <property type="match status" value="2"/>
</dbReference>
<keyword evidence="2 5" id="KW-0812">Transmembrane</keyword>
<dbReference type="PANTHER" id="PTHR43077:SF5">
    <property type="entry name" value="PHAGE INFECTION PROTEIN"/>
    <property type="match status" value="1"/>
</dbReference>
<keyword evidence="8" id="KW-1185">Reference proteome</keyword>
<dbReference type="Gene3D" id="3.40.1710.10">
    <property type="entry name" value="abc type-2 transporter like domain"/>
    <property type="match status" value="1"/>
</dbReference>
<dbReference type="Pfam" id="PF12698">
    <property type="entry name" value="ABC2_membrane_3"/>
    <property type="match status" value="2"/>
</dbReference>
<feature type="transmembrane region" description="Helical" evidence="5">
    <location>
        <begin position="21"/>
        <end position="40"/>
    </location>
</feature>
<feature type="transmembrane region" description="Helical" evidence="5">
    <location>
        <begin position="700"/>
        <end position="718"/>
    </location>
</feature>
<dbReference type="NCBIfam" id="TIGR03062">
    <property type="entry name" value="pip_yhgE_Cterm"/>
    <property type="match status" value="1"/>
</dbReference>
<proteinExistence type="predicted"/>
<accession>A0A938YFF2</accession>
<organism evidence="7 8">
    <name type="scientific">Nakamurella leprariae</name>
    <dbReference type="NCBI Taxonomy" id="2803911"/>
    <lineage>
        <taxon>Bacteria</taxon>
        <taxon>Bacillati</taxon>
        <taxon>Actinomycetota</taxon>
        <taxon>Actinomycetes</taxon>
        <taxon>Nakamurellales</taxon>
        <taxon>Nakamurellaceae</taxon>
        <taxon>Nakamurella</taxon>
    </lineage>
</organism>
<evidence type="ECO:0000256" key="2">
    <source>
        <dbReference type="ARBA" id="ARBA00022692"/>
    </source>
</evidence>
<evidence type="ECO:0000256" key="1">
    <source>
        <dbReference type="ARBA" id="ARBA00004141"/>
    </source>
</evidence>
<feature type="transmembrane region" description="Helical" evidence="5">
    <location>
        <begin position="581"/>
        <end position="603"/>
    </location>
</feature>
<dbReference type="GO" id="GO:0016020">
    <property type="term" value="C:membrane"/>
    <property type="evidence" value="ECO:0007669"/>
    <property type="project" value="UniProtKB-SubCell"/>
</dbReference>
<keyword evidence="4 5" id="KW-0472">Membrane</keyword>
<dbReference type="InterPro" id="IPR013525">
    <property type="entry name" value="ABC2_TM"/>
</dbReference>
<dbReference type="AlphaFoldDB" id="A0A938YFF2"/>
<feature type="transmembrane region" description="Helical" evidence="5">
    <location>
        <begin position="540"/>
        <end position="560"/>
    </location>
</feature>
<feature type="domain" description="ABC-2 type transporter transmembrane" evidence="6">
    <location>
        <begin position="473"/>
        <end position="712"/>
    </location>
</feature>
<feature type="domain" description="ABC-2 type transporter transmembrane" evidence="6">
    <location>
        <begin position="25"/>
        <end position="134"/>
    </location>
</feature>
<evidence type="ECO:0000256" key="5">
    <source>
        <dbReference type="SAM" id="Phobius"/>
    </source>
</evidence>
<keyword evidence="3 5" id="KW-1133">Transmembrane helix</keyword>
<dbReference type="InterPro" id="IPR017501">
    <property type="entry name" value="Phage_infect_YhgE_C"/>
</dbReference>
<dbReference type="Proteomes" id="UP000663792">
    <property type="component" value="Unassembled WGS sequence"/>
</dbReference>